<sequence>MHSSYRWSIVFVCIYNIHRSNPHISTRYWTRWYFPFDQFPSCRYIGYNRLIGRTRNDHSQISFLSSPVPLPCLLQATRNGILTRQIISNPHPCSPFLLRSAVILLTGTTGEYVWEVPWQVIRCFR</sequence>
<evidence type="ECO:0000313" key="1">
    <source>
        <dbReference type="EMBL" id="TDL17009.1"/>
    </source>
</evidence>
<gene>
    <name evidence="1" type="ORF">BD410DRAFT_585855</name>
</gene>
<keyword evidence="2" id="KW-1185">Reference proteome</keyword>
<protein>
    <submittedName>
        <fullName evidence="1">Uncharacterized protein</fullName>
    </submittedName>
</protein>
<proteinExistence type="predicted"/>
<dbReference type="EMBL" id="ML170230">
    <property type="protein sequence ID" value="TDL17009.1"/>
    <property type="molecule type" value="Genomic_DNA"/>
</dbReference>
<dbReference type="VEuPathDB" id="FungiDB:BD410DRAFT_585855"/>
<reference evidence="1 2" key="1">
    <citation type="submission" date="2018-06" db="EMBL/GenBank/DDBJ databases">
        <title>A transcriptomic atlas of mushroom development highlights an independent origin of complex multicellularity.</title>
        <authorList>
            <consortium name="DOE Joint Genome Institute"/>
            <person name="Krizsan K."/>
            <person name="Almasi E."/>
            <person name="Merenyi Z."/>
            <person name="Sahu N."/>
            <person name="Viragh M."/>
            <person name="Koszo T."/>
            <person name="Mondo S."/>
            <person name="Kiss B."/>
            <person name="Balint B."/>
            <person name="Kues U."/>
            <person name="Barry K."/>
            <person name="Hegedus J.C."/>
            <person name="Henrissat B."/>
            <person name="Johnson J."/>
            <person name="Lipzen A."/>
            <person name="Ohm R."/>
            <person name="Nagy I."/>
            <person name="Pangilinan J."/>
            <person name="Yan J."/>
            <person name="Xiong Y."/>
            <person name="Grigoriev I.V."/>
            <person name="Hibbett D.S."/>
            <person name="Nagy L.G."/>
        </authorList>
    </citation>
    <scope>NUCLEOTIDE SEQUENCE [LARGE SCALE GENOMIC DNA]</scope>
    <source>
        <strain evidence="1 2">SZMC22713</strain>
    </source>
</reference>
<dbReference type="Proteomes" id="UP000294933">
    <property type="component" value="Unassembled WGS sequence"/>
</dbReference>
<evidence type="ECO:0000313" key="2">
    <source>
        <dbReference type="Proteomes" id="UP000294933"/>
    </source>
</evidence>
<accession>A0A4Y7PR06</accession>
<name>A0A4Y7PR06_9AGAM</name>
<dbReference type="AlphaFoldDB" id="A0A4Y7PR06"/>
<organism evidence="1 2">
    <name type="scientific">Rickenella mellea</name>
    <dbReference type="NCBI Taxonomy" id="50990"/>
    <lineage>
        <taxon>Eukaryota</taxon>
        <taxon>Fungi</taxon>
        <taxon>Dikarya</taxon>
        <taxon>Basidiomycota</taxon>
        <taxon>Agaricomycotina</taxon>
        <taxon>Agaricomycetes</taxon>
        <taxon>Hymenochaetales</taxon>
        <taxon>Rickenellaceae</taxon>
        <taxon>Rickenella</taxon>
    </lineage>
</organism>